<name>A0A379LSQ7_PRORE</name>
<dbReference type="Proteomes" id="UP000254208">
    <property type="component" value="Unassembled WGS sequence"/>
</dbReference>
<reference evidence="1 2" key="1">
    <citation type="submission" date="2018-06" db="EMBL/GenBank/DDBJ databases">
        <authorList>
            <consortium name="Pathogen Informatics"/>
            <person name="Doyle S."/>
        </authorList>
    </citation>
    <scope>NUCLEOTIDE SEQUENCE [LARGE SCALE GENOMIC DNA]</scope>
    <source>
        <strain evidence="1 2">NCTC11801</strain>
    </source>
</reference>
<accession>A0A379LSQ7</accession>
<dbReference type="AlphaFoldDB" id="A0A379LSQ7"/>
<evidence type="ECO:0000313" key="1">
    <source>
        <dbReference type="EMBL" id="SUD99038.1"/>
    </source>
</evidence>
<organism evidence="1 2">
    <name type="scientific">Providencia rettgeri</name>
    <dbReference type="NCBI Taxonomy" id="587"/>
    <lineage>
        <taxon>Bacteria</taxon>
        <taxon>Pseudomonadati</taxon>
        <taxon>Pseudomonadota</taxon>
        <taxon>Gammaproteobacteria</taxon>
        <taxon>Enterobacterales</taxon>
        <taxon>Morganellaceae</taxon>
        <taxon>Providencia</taxon>
    </lineage>
</organism>
<evidence type="ECO:0000313" key="2">
    <source>
        <dbReference type="Proteomes" id="UP000254208"/>
    </source>
</evidence>
<dbReference type="EMBL" id="UGTZ01000002">
    <property type="protein sequence ID" value="SUD99038.1"/>
    <property type="molecule type" value="Genomic_DNA"/>
</dbReference>
<protein>
    <submittedName>
        <fullName evidence="1">Uncharacterized protein</fullName>
    </submittedName>
</protein>
<gene>
    <name evidence="1" type="ORF">NCTC11801_04764</name>
</gene>
<proteinExistence type="predicted"/>
<sequence>MVTWRLSREAIAHLFRSTYIILGSPTFVTRGVRLAGYRFPKASEIWRKVMSQYSCIEIIRTKAKKMARCNTALSHTQALEFIAQNSKFSNYHELVQVAKNTPLEPRLLIAAFGDSNFEDVIYNLYGSYTDGPYPSLEMAVEEKLSGEIATTNADGFTIEDLVITDTFYDEIKGILDLQVAFLYQGDQLPDHVYSGVEFEVEAKVRLSWRDEKWNFIDEDFEITHLVSDIDRDWFDSSEYI</sequence>